<evidence type="ECO:0000256" key="1">
    <source>
        <dbReference type="SAM" id="SignalP"/>
    </source>
</evidence>
<comment type="caution">
    <text evidence="2">The sequence shown here is derived from an EMBL/GenBank/DDBJ whole genome shotgun (WGS) entry which is preliminary data.</text>
</comment>
<feature type="signal peptide" evidence="1">
    <location>
        <begin position="1"/>
        <end position="15"/>
    </location>
</feature>
<evidence type="ECO:0000313" key="2">
    <source>
        <dbReference type="EMBL" id="KAJ1208977.1"/>
    </source>
</evidence>
<sequence length="159" mass="16779">MLLSALSFAIHVLSASRDQPPSSVASSPLGQAVHRSWLGHRIPPPLHSSRAAQQSWSFGSGYPASQVPGWQPLFRKDWQLSLTAAGSLLAAIIAPPPPSTATLLQGQKIATLISRPQCPAQAAQCSGQASVHAWPVVAFSVAWLQPTPARDETAKPPGR</sequence>
<gene>
    <name evidence="2" type="ORF">NDU88_004356</name>
</gene>
<organism evidence="2 3">
    <name type="scientific">Pleurodeles waltl</name>
    <name type="common">Iberian ribbed newt</name>
    <dbReference type="NCBI Taxonomy" id="8319"/>
    <lineage>
        <taxon>Eukaryota</taxon>
        <taxon>Metazoa</taxon>
        <taxon>Chordata</taxon>
        <taxon>Craniata</taxon>
        <taxon>Vertebrata</taxon>
        <taxon>Euteleostomi</taxon>
        <taxon>Amphibia</taxon>
        <taxon>Batrachia</taxon>
        <taxon>Caudata</taxon>
        <taxon>Salamandroidea</taxon>
        <taxon>Salamandridae</taxon>
        <taxon>Pleurodelinae</taxon>
        <taxon>Pleurodeles</taxon>
    </lineage>
</organism>
<proteinExistence type="predicted"/>
<dbReference type="EMBL" id="JANPWB010000002">
    <property type="protein sequence ID" value="KAJ1208977.1"/>
    <property type="molecule type" value="Genomic_DNA"/>
</dbReference>
<feature type="chain" id="PRO_5043956017" evidence="1">
    <location>
        <begin position="16"/>
        <end position="159"/>
    </location>
</feature>
<protein>
    <submittedName>
        <fullName evidence="2">Uncharacterized protein</fullName>
    </submittedName>
</protein>
<dbReference type="AlphaFoldDB" id="A0AAV7W816"/>
<name>A0AAV7W816_PLEWA</name>
<keyword evidence="1" id="KW-0732">Signal</keyword>
<accession>A0AAV7W816</accession>
<keyword evidence="3" id="KW-1185">Reference proteome</keyword>
<dbReference type="Proteomes" id="UP001066276">
    <property type="component" value="Chromosome 1_2"/>
</dbReference>
<reference evidence="2" key="1">
    <citation type="journal article" date="2022" name="bioRxiv">
        <title>Sequencing and chromosome-scale assembly of the giantPleurodeles waltlgenome.</title>
        <authorList>
            <person name="Brown T."/>
            <person name="Elewa A."/>
            <person name="Iarovenko S."/>
            <person name="Subramanian E."/>
            <person name="Araus A.J."/>
            <person name="Petzold A."/>
            <person name="Susuki M."/>
            <person name="Suzuki K.-i.T."/>
            <person name="Hayashi T."/>
            <person name="Toyoda A."/>
            <person name="Oliveira C."/>
            <person name="Osipova E."/>
            <person name="Leigh N.D."/>
            <person name="Simon A."/>
            <person name="Yun M.H."/>
        </authorList>
    </citation>
    <scope>NUCLEOTIDE SEQUENCE</scope>
    <source>
        <strain evidence="2">20211129_DDA</strain>
        <tissue evidence="2">Liver</tissue>
    </source>
</reference>
<evidence type="ECO:0000313" key="3">
    <source>
        <dbReference type="Proteomes" id="UP001066276"/>
    </source>
</evidence>